<comment type="subcellular location">
    <subcellularLocation>
        <location evidence="1">Membrane</location>
        <topology evidence="1">Lipid-anchor</topology>
    </subcellularLocation>
</comment>
<dbReference type="InterPro" id="IPR046953">
    <property type="entry name" value="Spore_GerAC-like_C"/>
</dbReference>
<evidence type="ECO:0000256" key="4">
    <source>
        <dbReference type="ARBA" id="ARBA00022729"/>
    </source>
</evidence>
<dbReference type="RefSeq" id="WP_176764781.1">
    <property type="nucleotide sequence ID" value="NZ_FNEN01000019.1"/>
</dbReference>
<dbReference type="Pfam" id="PF25198">
    <property type="entry name" value="Spore_GerAC_N"/>
    <property type="match status" value="1"/>
</dbReference>
<dbReference type="InterPro" id="IPR057336">
    <property type="entry name" value="GerAC_N"/>
</dbReference>
<feature type="domain" description="Spore germination protein N-terminal" evidence="10">
    <location>
        <begin position="24"/>
        <end position="188"/>
    </location>
</feature>
<evidence type="ECO:0000256" key="7">
    <source>
        <dbReference type="ARBA" id="ARBA00023288"/>
    </source>
</evidence>
<dbReference type="PANTHER" id="PTHR35789">
    <property type="entry name" value="SPORE GERMINATION PROTEIN B3"/>
    <property type="match status" value="1"/>
</dbReference>
<evidence type="ECO:0000259" key="9">
    <source>
        <dbReference type="Pfam" id="PF05504"/>
    </source>
</evidence>
<dbReference type="NCBIfam" id="TIGR02887">
    <property type="entry name" value="spore_ger_x_C"/>
    <property type="match status" value="1"/>
</dbReference>
<keyword evidence="12" id="KW-1185">Reference proteome</keyword>
<protein>
    <submittedName>
        <fullName evidence="11">Spore germination protein</fullName>
    </submittedName>
</protein>
<dbReference type="GO" id="GO:0009847">
    <property type="term" value="P:spore germination"/>
    <property type="evidence" value="ECO:0007669"/>
    <property type="project" value="InterPro"/>
</dbReference>
<proteinExistence type="inferred from homology"/>
<evidence type="ECO:0000259" key="10">
    <source>
        <dbReference type="Pfam" id="PF25198"/>
    </source>
</evidence>
<accession>A0A1G8RMF2</accession>
<evidence type="ECO:0000256" key="1">
    <source>
        <dbReference type="ARBA" id="ARBA00004635"/>
    </source>
</evidence>
<feature type="signal peptide" evidence="8">
    <location>
        <begin position="1"/>
        <end position="20"/>
    </location>
</feature>
<evidence type="ECO:0000256" key="6">
    <source>
        <dbReference type="ARBA" id="ARBA00023139"/>
    </source>
</evidence>
<keyword evidence="7" id="KW-0449">Lipoprotein</keyword>
<dbReference type="PANTHER" id="PTHR35789:SF1">
    <property type="entry name" value="SPORE GERMINATION PROTEIN B3"/>
    <property type="match status" value="1"/>
</dbReference>
<feature type="domain" description="Spore germination GerAC-like C-terminal" evidence="9">
    <location>
        <begin position="197"/>
        <end position="357"/>
    </location>
</feature>
<sequence>MNRGVCIIALSLLLVSGCFPQPEYIEENQYLQAIGYDDEDGEIQATAVTTVFRPAQEMLSDNETFTVSRENLKDFQNQLQAEASRSMEVSRVRVLLFNEDLATQEGIFDLLDTVQRNPMIEQDMEIATTQASTQDILDGDYPFQQSVYRYLLDLIEHNQEQYLPPSSLHDFMYQYYADGADPYVTRIDQQEGRVVITGISLFQGDTYIDHLDIEDTRIFQYLVTDTDEGTFNIDLDDDQNVVIQRISSKPNWTVTQTDDEIHVSVEVKMEGGLREVTNVDVSTPENIQQLEDIAARKLESQMGETIQFFQENEIDPIGISERVGQNIRGLDIKRWKDETYPDVDVDVNVDFTIEDTGAVE</sequence>
<dbReference type="Gene3D" id="3.30.300.210">
    <property type="entry name" value="Nutrient germinant receptor protein C, domain 3"/>
    <property type="match status" value="1"/>
</dbReference>
<keyword evidence="5" id="KW-0472">Membrane</keyword>
<organism evidence="11 12">
    <name type="scientific">Natribacillus halophilus</name>
    <dbReference type="NCBI Taxonomy" id="549003"/>
    <lineage>
        <taxon>Bacteria</taxon>
        <taxon>Bacillati</taxon>
        <taxon>Bacillota</taxon>
        <taxon>Bacilli</taxon>
        <taxon>Bacillales</taxon>
        <taxon>Bacillaceae</taxon>
        <taxon>Natribacillus</taxon>
    </lineage>
</organism>
<gene>
    <name evidence="11" type="ORF">SAMN04488123_1198</name>
</gene>
<comment type="similarity">
    <text evidence="2">Belongs to the GerABKC lipoprotein family.</text>
</comment>
<keyword evidence="6" id="KW-0564">Palmitate</keyword>
<evidence type="ECO:0000256" key="5">
    <source>
        <dbReference type="ARBA" id="ARBA00023136"/>
    </source>
</evidence>
<dbReference type="InterPro" id="IPR008844">
    <property type="entry name" value="Spore_GerAC-like"/>
</dbReference>
<dbReference type="EMBL" id="FNEN01000019">
    <property type="protein sequence ID" value="SDJ18109.1"/>
    <property type="molecule type" value="Genomic_DNA"/>
</dbReference>
<keyword evidence="3" id="KW-0309">Germination</keyword>
<evidence type="ECO:0000256" key="8">
    <source>
        <dbReference type="SAM" id="SignalP"/>
    </source>
</evidence>
<reference evidence="11 12" key="1">
    <citation type="submission" date="2016-10" db="EMBL/GenBank/DDBJ databases">
        <authorList>
            <person name="de Groot N.N."/>
        </authorList>
    </citation>
    <scope>NUCLEOTIDE SEQUENCE [LARGE SCALE GENOMIC DNA]</scope>
    <source>
        <strain evidence="11 12">DSM 21771</strain>
    </source>
</reference>
<evidence type="ECO:0000256" key="3">
    <source>
        <dbReference type="ARBA" id="ARBA00022544"/>
    </source>
</evidence>
<dbReference type="AlphaFoldDB" id="A0A1G8RMF2"/>
<evidence type="ECO:0000313" key="12">
    <source>
        <dbReference type="Proteomes" id="UP000198853"/>
    </source>
</evidence>
<name>A0A1G8RMF2_9BACI</name>
<dbReference type="Proteomes" id="UP000198853">
    <property type="component" value="Unassembled WGS sequence"/>
</dbReference>
<dbReference type="Pfam" id="PF05504">
    <property type="entry name" value="Spore_GerAC"/>
    <property type="match status" value="1"/>
</dbReference>
<dbReference type="GO" id="GO:0016020">
    <property type="term" value="C:membrane"/>
    <property type="evidence" value="ECO:0007669"/>
    <property type="project" value="UniProtKB-SubCell"/>
</dbReference>
<evidence type="ECO:0000313" key="11">
    <source>
        <dbReference type="EMBL" id="SDJ18109.1"/>
    </source>
</evidence>
<keyword evidence="4 8" id="KW-0732">Signal</keyword>
<dbReference type="PROSITE" id="PS51257">
    <property type="entry name" value="PROKAR_LIPOPROTEIN"/>
    <property type="match status" value="1"/>
</dbReference>
<evidence type="ECO:0000256" key="2">
    <source>
        <dbReference type="ARBA" id="ARBA00007886"/>
    </source>
</evidence>
<feature type="chain" id="PRO_5039387725" evidence="8">
    <location>
        <begin position="21"/>
        <end position="360"/>
    </location>
</feature>
<dbReference type="InterPro" id="IPR038501">
    <property type="entry name" value="Spore_GerAC_C_sf"/>
</dbReference>